<sequence length="84" mass="9887">MKHRKLWYLGSILIVLISFAINFGNDLQRKVLHEKSVYTTKKLPYVTYDKRSDRLRNFGYAILSFPIVNCIDFISTSLENKKES</sequence>
<dbReference type="EMBL" id="CP032680">
    <property type="protein sequence ID" value="AZZ67241.1"/>
    <property type="molecule type" value="Genomic_DNA"/>
</dbReference>
<keyword evidence="1" id="KW-0472">Membrane</keyword>
<organism evidence="2 3">
    <name type="scientific">Lactobacillus johnsonii</name>
    <dbReference type="NCBI Taxonomy" id="33959"/>
    <lineage>
        <taxon>Bacteria</taxon>
        <taxon>Bacillati</taxon>
        <taxon>Bacillota</taxon>
        <taxon>Bacilli</taxon>
        <taxon>Lactobacillales</taxon>
        <taxon>Lactobacillaceae</taxon>
        <taxon>Lactobacillus</taxon>
    </lineage>
</organism>
<dbReference type="RefSeq" id="WP_127835624.1">
    <property type="nucleotide sequence ID" value="NZ_CP032680.1"/>
</dbReference>
<gene>
    <name evidence="2" type="ORF">D7321_03620</name>
</gene>
<evidence type="ECO:0000313" key="3">
    <source>
        <dbReference type="Proteomes" id="UP000283758"/>
    </source>
</evidence>
<feature type="transmembrane region" description="Helical" evidence="1">
    <location>
        <begin position="6"/>
        <end position="25"/>
    </location>
</feature>
<dbReference type="AlphaFoldDB" id="A0A9W3Z0G9"/>
<accession>A0A9W3Z0G9</accession>
<proteinExistence type="predicted"/>
<name>A0A9W3Z0G9_LACJH</name>
<keyword evidence="1" id="KW-1133">Transmembrane helix</keyword>
<dbReference type="Proteomes" id="UP000283758">
    <property type="component" value="Chromosome"/>
</dbReference>
<evidence type="ECO:0000256" key="1">
    <source>
        <dbReference type="SAM" id="Phobius"/>
    </source>
</evidence>
<reference evidence="2 3" key="1">
    <citation type="submission" date="2018-10" db="EMBL/GenBank/DDBJ databases">
        <title>Complete genome sequencing of Lactobacillus johnsonii ZLJ010.</title>
        <authorList>
            <person name="Zhang W."/>
            <person name="Ji H."/>
            <person name="Wang J."/>
            <person name="Zhang D."/>
            <person name="Liu H."/>
            <person name="Wang S."/>
            <person name="Wang Y."/>
        </authorList>
    </citation>
    <scope>NUCLEOTIDE SEQUENCE [LARGE SCALE GENOMIC DNA]</scope>
    <source>
        <strain evidence="2 3">ZLJ010</strain>
    </source>
</reference>
<keyword evidence="1" id="KW-0812">Transmembrane</keyword>
<evidence type="ECO:0000313" key="2">
    <source>
        <dbReference type="EMBL" id="AZZ67241.1"/>
    </source>
</evidence>
<protein>
    <submittedName>
        <fullName evidence="2">Uncharacterized protein</fullName>
    </submittedName>
</protein>